<evidence type="ECO:0000256" key="1">
    <source>
        <dbReference type="PROSITE-ProRule" id="PRU00169"/>
    </source>
</evidence>
<name>A0L4R7_MAGMM</name>
<dbReference type="HOGENOM" id="CLU_000445_43_7_5"/>
<feature type="domain" description="Response regulatory" evidence="2">
    <location>
        <begin position="9"/>
        <end position="127"/>
    </location>
</feature>
<dbReference type="InterPro" id="IPR052048">
    <property type="entry name" value="ST_Response_Regulator"/>
</dbReference>
<dbReference type="STRING" id="156889.Mmc1_0435"/>
<dbReference type="Gene3D" id="3.60.40.10">
    <property type="entry name" value="PPM-type phosphatase domain"/>
    <property type="match status" value="1"/>
</dbReference>
<feature type="modified residue" description="4-aspartylphosphate" evidence="1">
    <location>
        <position position="58"/>
    </location>
</feature>
<keyword evidence="4" id="KW-1185">Reference proteome</keyword>
<dbReference type="PROSITE" id="PS50110">
    <property type="entry name" value="RESPONSE_REGULATORY"/>
    <property type="match status" value="1"/>
</dbReference>
<evidence type="ECO:0000259" key="2">
    <source>
        <dbReference type="PROSITE" id="PS50110"/>
    </source>
</evidence>
<dbReference type="PANTHER" id="PTHR43228">
    <property type="entry name" value="TWO-COMPONENT RESPONSE REGULATOR"/>
    <property type="match status" value="1"/>
</dbReference>
<dbReference type="EMBL" id="CP000471">
    <property type="protein sequence ID" value="ABK42960.1"/>
    <property type="molecule type" value="Genomic_DNA"/>
</dbReference>
<keyword evidence="1" id="KW-0597">Phosphoprotein</keyword>
<dbReference type="KEGG" id="mgm:Mmc1_0435"/>
<dbReference type="InterPro" id="IPR001932">
    <property type="entry name" value="PPM-type_phosphatase-like_dom"/>
</dbReference>
<evidence type="ECO:0000313" key="4">
    <source>
        <dbReference type="Proteomes" id="UP000002586"/>
    </source>
</evidence>
<evidence type="ECO:0000313" key="3">
    <source>
        <dbReference type="EMBL" id="ABK42960.1"/>
    </source>
</evidence>
<dbReference type="AlphaFoldDB" id="A0L4R7"/>
<dbReference type="SUPFAM" id="SSF52172">
    <property type="entry name" value="CheY-like"/>
    <property type="match status" value="1"/>
</dbReference>
<dbReference type="eggNOG" id="COG2208">
    <property type="taxonomic scope" value="Bacteria"/>
</dbReference>
<dbReference type="Gene3D" id="3.40.50.2300">
    <property type="match status" value="1"/>
</dbReference>
<dbReference type="InterPro" id="IPR001789">
    <property type="entry name" value="Sig_transdc_resp-reg_receiver"/>
</dbReference>
<dbReference type="InterPro" id="IPR011006">
    <property type="entry name" value="CheY-like_superfamily"/>
</dbReference>
<proteinExistence type="predicted"/>
<dbReference type="Pfam" id="PF00072">
    <property type="entry name" value="Response_reg"/>
    <property type="match status" value="1"/>
</dbReference>
<organism evidence="3 4">
    <name type="scientific">Magnetococcus marinus (strain ATCC BAA-1437 / JCM 17883 / MC-1)</name>
    <dbReference type="NCBI Taxonomy" id="156889"/>
    <lineage>
        <taxon>Bacteria</taxon>
        <taxon>Pseudomonadati</taxon>
        <taxon>Pseudomonadota</taxon>
        <taxon>Magnetococcia</taxon>
        <taxon>Magnetococcales</taxon>
        <taxon>Magnetococcaceae</taxon>
        <taxon>Magnetococcus</taxon>
    </lineage>
</organism>
<sequence>MLGIGTVRKILIVEDDETSAWLLESFLRSEGYEVILARDGFAAVERYQSADPDLIIMDILLPGQDGYAATEQIRAITRNEDSPPPIIFLTAIESDAELARCLDCGGDDFVVKPFNPIILKARIHSLLERLALAEEKQLALFQIASVLDKLRQSSHFQTSDLVFLERPLGRISGDVVLSTSKANGNRLVVIGDFTGHGLPAAICGSLVIPLFYEMAAADADTESIIGSINTTLYEKLPSGFFMAASVIEFNPHAKQVTFWNFAAPGCFIRRGEAWQAYPLYQLPLGAVEQLPKPLESATLAVQSNDRVYAYSDGLCDTLGVMLEKDDPTPLIQFLDQLFCCEATEGAITALPQPLLDQLTGAYDDITAVVLTIP</sequence>
<dbReference type="SMART" id="SM00448">
    <property type="entry name" value="REC"/>
    <property type="match status" value="1"/>
</dbReference>
<accession>A0L4R7</accession>
<dbReference type="eggNOG" id="COG0745">
    <property type="taxonomic scope" value="Bacteria"/>
</dbReference>
<reference evidence="4" key="1">
    <citation type="journal article" date="2009" name="Appl. Environ. Microbiol.">
        <title>Complete genome sequence of the chemolithoautotrophic marine magnetotactic coccus strain MC-1.</title>
        <authorList>
            <person name="Schubbe S."/>
            <person name="Williams T.J."/>
            <person name="Xie G."/>
            <person name="Kiss H.E."/>
            <person name="Brettin T.S."/>
            <person name="Martinez D."/>
            <person name="Ross C.A."/>
            <person name="Schuler D."/>
            <person name="Cox B.L."/>
            <person name="Nealson K.H."/>
            <person name="Bazylinski D.A."/>
        </authorList>
    </citation>
    <scope>NUCLEOTIDE SEQUENCE [LARGE SCALE GENOMIC DNA]</scope>
    <source>
        <strain evidence="4">ATCC BAA-1437 / JCM 17883 / MC-1</strain>
    </source>
</reference>
<protein>
    <submittedName>
        <fullName evidence="3">Response regulator receiver protein</fullName>
    </submittedName>
</protein>
<reference evidence="3 4" key="2">
    <citation type="journal article" date="2012" name="Int. J. Syst. Evol. Microbiol.">
        <title>Magnetococcus marinus gen. nov., sp. nov., a marine, magnetotactic bacterium that represents a novel lineage (Magnetococcaceae fam. nov.; Magnetococcales ord. nov.) at the base of the Alphaproteobacteria.</title>
        <authorList>
            <person name="Bazylinski D.A."/>
            <person name="Williams T.J."/>
            <person name="Lefevre C.T."/>
            <person name="Berg R.J."/>
            <person name="Zhang C.L."/>
            <person name="Bowser S.S."/>
            <person name="Dean A.J."/>
            <person name="Beveridge T.J."/>
        </authorList>
    </citation>
    <scope>NUCLEOTIDE SEQUENCE [LARGE SCALE GENOMIC DNA]</scope>
    <source>
        <strain evidence="4">ATCC BAA-1437 / JCM 17883 / MC-1</strain>
    </source>
</reference>
<dbReference type="CDD" id="cd17546">
    <property type="entry name" value="REC_hyHK_CKI1_RcsC-like"/>
    <property type="match status" value="1"/>
</dbReference>
<dbReference type="PANTHER" id="PTHR43228:SF1">
    <property type="entry name" value="TWO-COMPONENT RESPONSE REGULATOR ARR22"/>
    <property type="match status" value="1"/>
</dbReference>
<dbReference type="GO" id="GO:0000160">
    <property type="term" value="P:phosphorelay signal transduction system"/>
    <property type="evidence" value="ECO:0007669"/>
    <property type="project" value="InterPro"/>
</dbReference>
<dbReference type="Pfam" id="PF07228">
    <property type="entry name" value="SpoIIE"/>
    <property type="match status" value="1"/>
</dbReference>
<gene>
    <name evidence="3" type="ordered locus">Mmc1_0435</name>
</gene>
<dbReference type="InterPro" id="IPR036457">
    <property type="entry name" value="PPM-type-like_dom_sf"/>
</dbReference>
<dbReference type="Proteomes" id="UP000002586">
    <property type="component" value="Chromosome"/>
</dbReference>
<dbReference type="SMART" id="SM00331">
    <property type="entry name" value="PP2C_SIG"/>
    <property type="match status" value="1"/>
</dbReference>